<comment type="caution">
    <text evidence="7">The sequence shown here is derived from an EMBL/GenBank/DDBJ whole genome shotgun (WGS) entry which is preliminary data.</text>
</comment>
<dbReference type="GO" id="GO:0031625">
    <property type="term" value="F:ubiquitin protein ligase binding"/>
    <property type="evidence" value="ECO:0007669"/>
    <property type="project" value="InterPro"/>
</dbReference>
<evidence type="ECO:0000313" key="7">
    <source>
        <dbReference type="EMBL" id="ORZ25694.1"/>
    </source>
</evidence>
<dbReference type="STRING" id="90262.A0A1X2J377"/>
<dbReference type="Gene3D" id="1.10.10.10">
    <property type="entry name" value="Winged helix-like DNA-binding domain superfamily/Winged helix DNA-binding domain"/>
    <property type="match status" value="1"/>
</dbReference>
<dbReference type="Proteomes" id="UP000193560">
    <property type="component" value="Unassembled WGS sequence"/>
</dbReference>
<dbReference type="SUPFAM" id="SSF74788">
    <property type="entry name" value="Cullin repeat-like"/>
    <property type="match status" value="1"/>
</dbReference>
<dbReference type="SUPFAM" id="SSF46785">
    <property type="entry name" value="Winged helix' DNA-binding domain"/>
    <property type="match status" value="1"/>
</dbReference>
<dbReference type="OrthoDB" id="27073at2759"/>
<comment type="similarity">
    <text evidence="1 4 5">Belongs to the cullin family.</text>
</comment>
<keyword evidence="2" id="KW-1017">Isopeptide bond</keyword>
<dbReference type="InterPro" id="IPR036317">
    <property type="entry name" value="Cullin_homology_sf"/>
</dbReference>
<dbReference type="FunFam" id="1.10.10.10:FF:000050">
    <property type="entry name" value="Cullin 4B"/>
    <property type="match status" value="1"/>
</dbReference>
<dbReference type="InterPro" id="IPR019559">
    <property type="entry name" value="Cullin_neddylation_domain"/>
</dbReference>
<dbReference type="InterPro" id="IPR036390">
    <property type="entry name" value="WH_DNA-bd_sf"/>
</dbReference>
<feature type="domain" description="Cullin family profile" evidence="6">
    <location>
        <begin position="355"/>
        <end position="581"/>
    </location>
</feature>
<evidence type="ECO:0000256" key="2">
    <source>
        <dbReference type="ARBA" id="ARBA00022499"/>
    </source>
</evidence>
<dbReference type="Pfam" id="PF10557">
    <property type="entry name" value="Cullin_Nedd8"/>
    <property type="match status" value="1"/>
</dbReference>
<dbReference type="InterPro" id="IPR059120">
    <property type="entry name" value="Cullin-like_AB"/>
</dbReference>
<dbReference type="SMART" id="SM00884">
    <property type="entry name" value="Cullin_Nedd8"/>
    <property type="match status" value="1"/>
</dbReference>
<name>A0A1X2J377_9FUNG</name>
<dbReference type="EMBL" id="MCGE01000001">
    <property type="protein sequence ID" value="ORZ25694.1"/>
    <property type="molecule type" value="Genomic_DNA"/>
</dbReference>
<dbReference type="FunFam" id="1.20.1310.10:FF:000001">
    <property type="entry name" value="Cullin 3"/>
    <property type="match status" value="1"/>
</dbReference>
<dbReference type="InterPro" id="IPR036388">
    <property type="entry name" value="WH-like_DNA-bd_sf"/>
</dbReference>
<dbReference type="FunFam" id="1.20.1310.10:FF:000002">
    <property type="entry name" value="cullin-3 isoform X1"/>
    <property type="match status" value="1"/>
</dbReference>
<dbReference type="Pfam" id="PF00888">
    <property type="entry name" value="Cullin"/>
    <property type="match status" value="1"/>
</dbReference>
<dbReference type="Gene3D" id="3.30.230.130">
    <property type="entry name" value="Cullin, Chain C, Domain 2"/>
    <property type="match status" value="1"/>
</dbReference>
<dbReference type="SUPFAM" id="SSF75632">
    <property type="entry name" value="Cullin homology domain"/>
    <property type="match status" value="1"/>
</dbReference>
<dbReference type="GO" id="GO:0006511">
    <property type="term" value="P:ubiquitin-dependent protein catabolic process"/>
    <property type="evidence" value="ECO:0007669"/>
    <property type="project" value="InterPro"/>
</dbReference>
<evidence type="ECO:0000256" key="5">
    <source>
        <dbReference type="RuleBase" id="RU003829"/>
    </source>
</evidence>
<protein>
    <submittedName>
        <fullName evidence="7">Cullin</fullName>
    </submittedName>
</protein>
<dbReference type="PANTHER" id="PTHR11932">
    <property type="entry name" value="CULLIN"/>
    <property type="match status" value="1"/>
</dbReference>
<dbReference type="Pfam" id="PF26557">
    <property type="entry name" value="Cullin_AB"/>
    <property type="match status" value="1"/>
</dbReference>
<evidence type="ECO:0000256" key="4">
    <source>
        <dbReference type="PROSITE-ProRule" id="PRU00330"/>
    </source>
</evidence>
<keyword evidence="8" id="KW-1185">Reference proteome</keyword>
<evidence type="ECO:0000313" key="8">
    <source>
        <dbReference type="Proteomes" id="UP000193560"/>
    </source>
</evidence>
<organism evidence="7 8">
    <name type="scientific">Absidia repens</name>
    <dbReference type="NCBI Taxonomy" id="90262"/>
    <lineage>
        <taxon>Eukaryota</taxon>
        <taxon>Fungi</taxon>
        <taxon>Fungi incertae sedis</taxon>
        <taxon>Mucoromycota</taxon>
        <taxon>Mucoromycotina</taxon>
        <taxon>Mucoromycetes</taxon>
        <taxon>Mucorales</taxon>
        <taxon>Cunninghamellaceae</taxon>
        <taxon>Absidia</taxon>
    </lineage>
</organism>
<gene>
    <name evidence="7" type="ORF">BCR42DRAFT_400688</name>
</gene>
<dbReference type="InterPro" id="IPR045093">
    <property type="entry name" value="Cullin"/>
</dbReference>
<dbReference type="AlphaFoldDB" id="A0A1X2J377"/>
<dbReference type="InterPro" id="IPR016158">
    <property type="entry name" value="Cullin_homology"/>
</dbReference>
<evidence type="ECO:0000256" key="1">
    <source>
        <dbReference type="ARBA" id="ARBA00006019"/>
    </source>
</evidence>
<dbReference type="InterPro" id="IPR001373">
    <property type="entry name" value="Cullin_N"/>
</dbReference>
<sequence>MQSTELSETQLETTWASLSDLIRSIVNSKPLETNLQIAYELCQTVCLHGQSKELYDHLESILADHLQQEKDIIVESTANDTFLNILDNHWHIFCDHMTTIRNVFMELDRRFIVPKTSYTSVIDLGKQMFKKAIMEIPKVQSETITCVLDLIQQDRKGLEVDSKLIRSVTRLMLDLSLYADFFEPSFIKSTIDYYGTEATEKIHDLSTTAYLQYAKDCVQQESGERLASYLDQSTKIPLTEAVTDQLIYTKVDIILSQGFESMMEQEERKSIAILYHFLSPHDSISKLRTAFGNYIKIVGMELVKDPTKDQQMVPTLLQYKSKLDKTLKYSFDDDSSFSNALKVNFENFINSRKNKPAELIAKFIDSKLRSSSKHGEEDMEKILDKVLILFRYLQDKDIFEAFYKRFLSKRLLLNRTVSNDLEKNILYKFKSECGPEFTKNLENMFKDMEVSSDLNVTFKEYRQNVQEVTLPLYVSVLAQGVWPTYPATEIMLPTDMMSLLEAYQSFYDKKFKGRKLAWRSSLGSCVLKSHFPKATKELSVSLFQAVVLLLFNDKSKMTYKSIALTTNLDDRELKKVLQSLSCGKYKLLIKEPQNNNVSDNDIFEYNADFTASAVRLKINSIQQEQSTEERKETQTKVIVDRQHQLEAAVVRIMKSKKQMTHTALVKELFEQLKFPIDATDIKKRIESLIDREYLVRDETNNSLYIYQS</sequence>
<proteinExistence type="inferred from homology"/>
<dbReference type="Gene3D" id="1.20.1310.10">
    <property type="entry name" value="Cullin Repeats"/>
    <property type="match status" value="4"/>
</dbReference>
<evidence type="ECO:0000259" key="6">
    <source>
        <dbReference type="PROSITE" id="PS50069"/>
    </source>
</evidence>
<reference evidence="7 8" key="1">
    <citation type="submission" date="2016-07" db="EMBL/GenBank/DDBJ databases">
        <title>Pervasive Adenine N6-methylation of Active Genes in Fungi.</title>
        <authorList>
            <consortium name="DOE Joint Genome Institute"/>
            <person name="Mondo S.J."/>
            <person name="Dannebaum R.O."/>
            <person name="Kuo R.C."/>
            <person name="Labutti K."/>
            <person name="Haridas S."/>
            <person name="Kuo A."/>
            <person name="Salamov A."/>
            <person name="Ahrendt S.R."/>
            <person name="Lipzen A."/>
            <person name="Sullivan W."/>
            <person name="Andreopoulos W.B."/>
            <person name="Clum A."/>
            <person name="Lindquist E."/>
            <person name="Daum C."/>
            <person name="Ramamoorthy G.K."/>
            <person name="Gryganskyi A."/>
            <person name="Culley D."/>
            <person name="Magnuson J.K."/>
            <person name="James T.Y."/>
            <person name="O'Malley M.A."/>
            <person name="Stajich J.E."/>
            <person name="Spatafora J.W."/>
            <person name="Visel A."/>
            <person name="Grigoriev I.V."/>
        </authorList>
    </citation>
    <scope>NUCLEOTIDE SEQUENCE [LARGE SCALE GENOMIC DNA]</scope>
    <source>
        <strain evidence="7 8">NRRL 1336</strain>
    </source>
</reference>
<dbReference type="PROSITE" id="PS50069">
    <property type="entry name" value="CULLIN_2"/>
    <property type="match status" value="1"/>
</dbReference>
<keyword evidence="3" id="KW-0832">Ubl conjugation</keyword>
<accession>A0A1X2J377</accession>
<dbReference type="SMART" id="SM00182">
    <property type="entry name" value="CULLIN"/>
    <property type="match status" value="1"/>
</dbReference>
<evidence type="ECO:0000256" key="3">
    <source>
        <dbReference type="ARBA" id="ARBA00022843"/>
    </source>
</evidence>
<dbReference type="InterPro" id="IPR016159">
    <property type="entry name" value="Cullin_repeat-like_dom_sf"/>
</dbReference>